<evidence type="ECO:0000313" key="2">
    <source>
        <dbReference type="EMBL" id="OLS03660.1"/>
    </source>
</evidence>
<dbReference type="RefSeq" id="WP_198927456.1">
    <property type="nucleotide sequence ID" value="NZ_LTDM01000004.1"/>
</dbReference>
<dbReference type="Gene3D" id="3.10.350.10">
    <property type="entry name" value="LysM domain"/>
    <property type="match status" value="2"/>
</dbReference>
<dbReference type="InterPro" id="IPR036366">
    <property type="entry name" value="PGBDSf"/>
</dbReference>
<gene>
    <name evidence="2" type="primary">xlyA</name>
    <name evidence="2" type="ORF">TICRE_03560</name>
</gene>
<protein>
    <submittedName>
        <fullName evidence="2">N-acetylmuramoyl-L-alanine amidase XlyA</fullName>
        <ecNumber evidence="2">3.5.1.28</ecNumber>
    </submittedName>
</protein>
<dbReference type="PANTHER" id="PTHR33734">
    <property type="entry name" value="LYSM DOMAIN-CONTAINING GPI-ANCHORED PROTEIN 2"/>
    <property type="match status" value="1"/>
</dbReference>
<keyword evidence="2" id="KW-0378">Hydrolase</keyword>
<organism evidence="2 3">
    <name type="scientific">Tissierella creatinophila DSM 6911</name>
    <dbReference type="NCBI Taxonomy" id="1123403"/>
    <lineage>
        <taxon>Bacteria</taxon>
        <taxon>Bacillati</taxon>
        <taxon>Bacillota</taxon>
        <taxon>Tissierellia</taxon>
        <taxon>Tissierellales</taxon>
        <taxon>Tissierellaceae</taxon>
        <taxon>Tissierella</taxon>
    </lineage>
</organism>
<dbReference type="PROSITE" id="PS51782">
    <property type="entry name" value="LYSM"/>
    <property type="match status" value="2"/>
</dbReference>
<accession>A0A1U7M8T6</accession>
<evidence type="ECO:0000259" key="1">
    <source>
        <dbReference type="PROSITE" id="PS51782"/>
    </source>
</evidence>
<evidence type="ECO:0000313" key="3">
    <source>
        <dbReference type="Proteomes" id="UP000186112"/>
    </source>
</evidence>
<reference evidence="2 3" key="1">
    <citation type="submission" date="2016-02" db="EMBL/GenBank/DDBJ databases">
        <title>Genome sequence of Tissierella creatinophila DSM 6911.</title>
        <authorList>
            <person name="Poehlein A."/>
            <person name="Daniel R."/>
        </authorList>
    </citation>
    <scope>NUCLEOTIDE SEQUENCE [LARGE SCALE GENOMIC DNA]</scope>
    <source>
        <strain evidence="2 3">DSM 6911</strain>
    </source>
</reference>
<dbReference type="SUPFAM" id="SSF54106">
    <property type="entry name" value="LysM domain"/>
    <property type="match status" value="2"/>
</dbReference>
<name>A0A1U7M8T6_TISCR</name>
<comment type="caution">
    <text evidence="2">The sequence shown here is derived from an EMBL/GenBank/DDBJ whole genome shotgun (WGS) entry which is preliminary data.</text>
</comment>
<proteinExistence type="predicted"/>
<dbReference type="Pfam" id="PF01476">
    <property type="entry name" value="LysM"/>
    <property type="match status" value="2"/>
</dbReference>
<dbReference type="InterPro" id="IPR002477">
    <property type="entry name" value="Peptidoglycan-bd-like"/>
</dbReference>
<dbReference type="InterPro" id="IPR018392">
    <property type="entry name" value="LysM"/>
</dbReference>
<keyword evidence="3" id="KW-1185">Reference proteome</keyword>
<dbReference type="AlphaFoldDB" id="A0A1U7M8T6"/>
<dbReference type="Gene3D" id="1.10.101.10">
    <property type="entry name" value="PGBD-like superfamily/PGBD"/>
    <property type="match status" value="1"/>
</dbReference>
<sequence length="197" mass="20667">MSNNNHCPMGTTPYIVKQGDTFYSIAKREGISLDALLKANPGIDPNRLFIGQVICIPSSTPGPGPVHPCPTLAQGARGPSVTDLQTRLRAQGFNPGAIDGIFGPNTKAAVMAFQKSKGLVQDGIVGVKTWTALGVNCGIPQPGKCPVGTFPHTITSGETFYILASRYNVSVESIIKANPGVNPNSLQIGQVVCIPNK</sequence>
<dbReference type="EC" id="3.5.1.28" evidence="2"/>
<dbReference type="InterPro" id="IPR036779">
    <property type="entry name" value="LysM_dom_sf"/>
</dbReference>
<dbReference type="EMBL" id="LTDM01000004">
    <property type="protein sequence ID" value="OLS03660.1"/>
    <property type="molecule type" value="Genomic_DNA"/>
</dbReference>
<dbReference type="Proteomes" id="UP000186112">
    <property type="component" value="Unassembled WGS sequence"/>
</dbReference>
<dbReference type="PANTHER" id="PTHR33734:SF22">
    <property type="entry name" value="MEMBRANE-BOUND LYTIC MUREIN TRANSGLYCOSYLASE D"/>
    <property type="match status" value="1"/>
</dbReference>
<feature type="domain" description="LysM" evidence="1">
    <location>
        <begin position="12"/>
        <end position="56"/>
    </location>
</feature>
<feature type="domain" description="LysM" evidence="1">
    <location>
        <begin position="150"/>
        <end position="194"/>
    </location>
</feature>
<dbReference type="GO" id="GO:0008745">
    <property type="term" value="F:N-acetylmuramoyl-L-alanine amidase activity"/>
    <property type="evidence" value="ECO:0007669"/>
    <property type="project" value="UniProtKB-EC"/>
</dbReference>
<dbReference type="CDD" id="cd00118">
    <property type="entry name" value="LysM"/>
    <property type="match status" value="2"/>
</dbReference>
<dbReference type="InterPro" id="IPR036365">
    <property type="entry name" value="PGBD-like_sf"/>
</dbReference>
<dbReference type="SUPFAM" id="SSF47090">
    <property type="entry name" value="PGBD-like"/>
    <property type="match status" value="1"/>
</dbReference>
<dbReference type="Pfam" id="PF01471">
    <property type="entry name" value="PG_binding_1"/>
    <property type="match status" value="1"/>
</dbReference>
<dbReference type="SMART" id="SM00257">
    <property type="entry name" value="LysM"/>
    <property type="match status" value="2"/>
</dbReference>